<protein>
    <submittedName>
        <fullName evidence="1">Uncharacterized protein</fullName>
    </submittedName>
</protein>
<comment type="caution">
    <text evidence="1">The sequence shown here is derived from an EMBL/GenBank/DDBJ whole genome shotgun (WGS) entry which is preliminary data.</text>
</comment>
<sequence length="599" mass="64195">LPSAPVPAVPAKPAPGLHARMAEIYGILQQTSPKWLPIPFGDWMPDLPDLFNPGATVAKNVIPAARSYRPLGALQTTTDALDGAALGAAIGRDKSGSYYNYAGDAAKLYEVGAAGVTDKSKGGGYSTGSDDVWEFQLFDQAQVTRLIATNFTDPVQGIDVGSAGLFADQFTSTLKPKARHIAAVREFLVLGNTNDATDGDVPYRTWWSGYKDPLDMDPDAQTQSDFEDRPTAGDVQRVVGGVEYGLIFQQQGITRMSYSGGDTIFQFDSIDRKRGTPIPNSVIGHGRRVYFISEEGFFFTDGTQSHPIGANQVDKTFWKQFDVNNRKSVSSAIDPLNKLVAWAFPGSGGVLKIYFYDWQDRRWSEAEVDLEILVNSTSEAFTLEGLDAVALDSGYDTTISVNEASGQTIISVTTVSGISVNDTVRITLNDATIHQTNVDAVGASDITIDVGLPSAADAGNRVVRTTIDVLTPGLDSAQWRGGDLLFGAFDTAHKLANFDGANLAATIETGEIELNPGFLSKLVKARPLIDGGTITAQVAGRNRLIDAVVFDAAENLDAIGEVGMLNESRYHRLRAKVAAGGTWQHAQGIQVQASSMGTR</sequence>
<reference evidence="1" key="1">
    <citation type="journal article" date="2015" name="Nature">
        <title>Complex archaea that bridge the gap between prokaryotes and eukaryotes.</title>
        <authorList>
            <person name="Spang A."/>
            <person name="Saw J.H."/>
            <person name="Jorgensen S.L."/>
            <person name="Zaremba-Niedzwiedzka K."/>
            <person name="Martijn J."/>
            <person name="Lind A.E."/>
            <person name="van Eijk R."/>
            <person name="Schleper C."/>
            <person name="Guy L."/>
            <person name="Ettema T.J."/>
        </authorList>
    </citation>
    <scope>NUCLEOTIDE SEQUENCE</scope>
</reference>
<proteinExistence type="predicted"/>
<organism evidence="1">
    <name type="scientific">marine sediment metagenome</name>
    <dbReference type="NCBI Taxonomy" id="412755"/>
    <lineage>
        <taxon>unclassified sequences</taxon>
        <taxon>metagenomes</taxon>
        <taxon>ecological metagenomes</taxon>
    </lineage>
</organism>
<gene>
    <name evidence="1" type="ORF">LCGC14_2235430</name>
</gene>
<evidence type="ECO:0000313" key="1">
    <source>
        <dbReference type="EMBL" id="KKL57436.1"/>
    </source>
</evidence>
<dbReference type="AlphaFoldDB" id="A0A0F9DUK0"/>
<name>A0A0F9DUK0_9ZZZZ</name>
<accession>A0A0F9DUK0</accession>
<dbReference type="EMBL" id="LAZR01030165">
    <property type="protein sequence ID" value="KKL57436.1"/>
    <property type="molecule type" value="Genomic_DNA"/>
</dbReference>
<feature type="non-terminal residue" evidence="1">
    <location>
        <position position="1"/>
    </location>
</feature>